<accession>A0A7C9VIW4</accession>
<organism evidence="3 4">
    <name type="scientific">Mesorhizobium zhangyense</name>
    <dbReference type="NCBI Taxonomy" id="1776730"/>
    <lineage>
        <taxon>Bacteria</taxon>
        <taxon>Pseudomonadati</taxon>
        <taxon>Pseudomonadota</taxon>
        <taxon>Alphaproteobacteria</taxon>
        <taxon>Hyphomicrobiales</taxon>
        <taxon>Phyllobacteriaceae</taxon>
        <taxon>Mesorhizobium</taxon>
    </lineage>
</organism>
<dbReference type="Proteomes" id="UP000481252">
    <property type="component" value="Unassembled WGS sequence"/>
</dbReference>
<comment type="caution">
    <text evidence="3">The sequence shown here is derived from an EMBL/GenBank/DDBJ whole genome shotgun (WGS) entry which is preliminary data.</text>
</comment>
<dbReference type="GO" id="GO:0006310">
    <property type="term" value="P:DNA recombination"/>
    <property type="evidence" value="ECO:0007669"/>
    <property type="project" value="UniProtKB-KW"/>
</dbReference>
<dbReference type="InterPro" id="IPR013762">
    <property type="entry name" value="Integrase-like_cat_sf"/>
</dbReference>
<dbReference type="AlphaFoldDB" id="A0A7C9VIW4"/>
<proteinExistence type="predicted"/>
<reference evidence="3 4" key="1">
    <citation type="submission" date="2020-02" db="EMBL/GenBank/DDBJ databases">
        <title>Genome sequence of the type strain CGMCC 1.15528 of Mesorhizobium zhangyense.</title>
        <authorList>
            <person name="Gao J."/>
            <person name="Sun J."/>
        </authorList>
    </citation>
    <scope>NUCLEOTIDE SEQUENCE [LARGE SCALE GENOMIC DNA]</scope>
    <source>
        <strain evidence="3 4">CGMCC 1.15528</strain>
    </source>
</reference>
<dbReference type="EMBL" id="JAAKZG010000048">
    <property type="protein sequence ID" value="NGN45351.1"/>
    <property type="molecule type" value="Genomic_DNA"/>
</dbReference>
<name>A0A7C9VIW4_9HYPH</name>
<dbReference type="GO" id="GO:0003677">
    <property type="term" value="F:DNA binding"/>
    <property type="evidence" value="ECO:0007669"/>
    <property type="project" value="InterPro"/>
</dbReference>
<dbReference type="InterPro" id="IPR011010">
    <property type="entry name" value="DNA_brk_join_enz"/>
</dbReference>
<dbReference type="InterPro" id="IPR002104">
    <property type="entry name" value="Integrase_catalytic"/>
</dbReference>
<evidence type="ECO:0000259" key="2">
    <source>
        <dbReference type="Pfam" id="PF00589"/>
    </source>
</evidence>
<feature type="non-terminal residue" evidence="3">
    <location>
        <position position="1"/>
    </location>
</feature>
<keyword evidence="1" id="KW-0233">DNA recombination</keyword>
<evidence type="ECO:0000256" key="1">
    <source>
        <dbReference type="ARBA" id="ARBA00023172"/>
    </source>
</evidence>
<protein>
    <submittedName>
        <fullName evidence="3">Phage integrase family protein</fullName>
    </submittedName>
</protein>
<feature type="domain" description="Tyr recombinase" evidence="2">
    <location>
        <begin position="3"/>
        <end position="114"/>
    </location>
</feature>
<dbReference type="Pfam" id="PF00589">
    <property type="entry name" value="Phage_integrase"/>
    <property type="match status" value="1"/>
</dbReference>
<gene>
    <name evidence="3" type="ORF">G6N74_30375</name>
</gene>
<dbReference type="SUPFAM" id="SSF56349">
    <property type="entry name" value="DNA breaking-rejoining enzymes"/>
    <property type="match status" value="1"/>
</dbReference>
<dbReference type="GO" id="GO:0015074">
    <property type="term" value="P:DNA integration"/>
    <property type="evidence" value="ECO:0007669"/>
    <property type="project" value="InterPro"/>
</dbReference>
<evidence type="ECO:0000313" key="3">
    <source>
        <dbReference type="EMBL" id="NGN45351.1"/>
    </source>
</evidence>
<keyword evidence="4" id="KW-1185">Reference proteome</keyword>
<sequence length="164" mass="18069">LVVRSSKTGEPRGVPLHSFLCDWLQPLVDRARLDEKPAFRSPRGAPYKAVQDGGGGLKSAINGARRRSGILDISPYTARHTVSTGLVVAGVHPHVKDQILGHAADDMSRRYTNVPQGPLIEAINKLPVPAPWRVIPWVSEPAKHWSRLAEGTGRRMDLEVRKHD</sequence>
<evidence type="ECO:0000313" key="4">
    <source>
        <dbReference type="Proteomes" id="UP000481252"/>
    </source>
</evidence>
<dbReference type="Gene3D" id="1.10.443.10">
    <property type="entry name" value="Intergrase catalytic core"/>
    <property type="match status" value="1"/>
</dbReference>